<evidence type="ECO:0000313" key="2">
    <source>
        <dbReference type="Proteomes" id="UP001054837"/>
    </source>
</evidence>
<sequence length="140" mass="16194">MLSTILGVKSFNSEDCMPAAVHVRKRMMFVCSLEERSAVLTFCTYEKLVYMRRDSSTIFSSISFFFFSLRFRSKLPQKDNSWQLLGQQKNLPQREMSASFSFLFGCFICAYELQGYVCWKCGISEHTFTIIRSIASLPLV</sequence>
<reference evidence="1 2" key="1">
    <citation type="submission" date="2021-06" db="EMBL/GenBank/DDBJ databases">
        <title>Caerostris darwini draft genome.</title>
        <authorList>
            <person name="Kono N."/>
            <person name="Arakawa K."/>
        </authorList>
    </citation>
    <scope>NUCLEOTIDE SEQUENCE [LARGE SCALE GENOMIC DNA]</scope>
</reference>
<keyword evidence="2" id="KW-1185">Reference proteome</keyword>
<accession>A0AAV4MJ12</accession>
<proteinExistence type="predicted"/>
<gene>
    <name evidence="1" type="ORF">CDAR_439081</name>
</gene>
<evidence type="ECO:0000313" key="1">
    <source>
        <dbReference type="EMBL" id="GIX71883.1"/>
    </source>
</evidence>
<protein>
    <submittedName>
        <fullName evidence="1">Uncharacterized protein</fullName>
    </submittedName>
</protein>
<name>A0AAV4MJ12_9ARAC</name>
<dbReference type="AlphaFoldDB" id="A0AAV4MJ12"/>
<organism evidence="1 2">
    <name type="scientific">Caerostris darwini</name>
    <dbReference type="NCBI Taxonomy" id="1538125"/>
    <lineage>
        <taxon>Eukaryota</taxon>
        <taxon>Metazoa</taxon>
        <taxon>Ecdysozoa</taxon>
        <taxon>Arthropoda</taxon>
        <taxon>Chelicerata</taxon>
        <taxon>Arachnida</taxon>
        <taxon>Araneae</taxon>
        <taxon>Araneomorphae</taxon>
        <taxon>Entelegynae</taxon>
        <taxon>Araneoidea</taxon>
        <taxon>Araneidae</taxon>
        <taxon>Caerostris</taxon>
    </lineage>
</organism>
<dbReference type="EMBL" id="BPLQ01000489">
    <property type="protein sequence ID" value="GIX71883.1"/>
    <property type="molecule type" value="Genomic_DNA"/>
</dbReference>
<comment type="caution">
    <text evidence="1">The sequence shown here is derived from an EMBL/GenBank/DDBJ whole genome shotgun (WGS) entry which is preliminary data.</text>
</comment>
<dbReference type="Proteomes" id="UP001054837">
    <property type="component" value="Unassembled WGS sequence"/>
</dbReference>